<dbReference type="KEGG" id="csn:Cyast_2834"/>
<dbReference type="AlphaFoldDB" id="K9YPI2"/>
<dbReference type="HOGENOM" id="CLU_1084701_0_0_3"/>
<keyword evidence="1" id="KW-1133">Transmembrane helix</keyword>
<organism evidence="2 3">
    <name type="scientific">Cyanobacterium stanieri (strain ATCC 29140 / PCC 7202)</name>
    <dbReference type="NCBI Taxonomy" id="292563"/>
    <lineage>
        <taxon>Bacteria</taxon>
        <taxon>Bacillati</taxon>
        <taxon>Cyanobacteriota</taxon>
        <taxon>Cyanophyceae</taxon>
        <taxon>Oscillatoriophycideae</taxon>
        <taxon>Chroococcales</taxon>
        <taxon>Geminocystaceae</taxon>
        <taxon>Cyanobacterium</taxon>
    </lineage>
</organism>
<evidence type="ECO:0008006" key="4">
    <source>
        <dbReference type="Google" id="ProtNLM"/>
    </source>
</evidence>
<dbReference type="eggNOG" id="COG4795">
    <property type="taxonomic scope" value="Bacteria"/>
</dbReference>
<keyword evidence="1" id="KW-0472">Membrane</keyword>
<dbReference type="BioCyc" id="CSTA292563:G1353-2838-MONOMER"/>
<protein>
    <recommendedName>
        <fullName evidence="4">Prepilin-type N-terminal cleavage/methylation domain-containing protein</fullName>
    </recommendedName>
</protein>
<dbReference type="STRING" id="292563.Cyast_2834"/>
<keyword evidence="1" id="KW-0812">Transmembrane</keyword>
<gene>
    <name evidence="2" type="ordered locus">Cyast_2834</name>
</gene>
<sequence length="249" mass="27120">MNSKTKALKPSALLIKLRKNNPVFGTTLTELLTGVTIGGVVITATTGGFINILRANQRVESKSIRMAGLNKALNYLQEDIKQAKFITAEKGDNCNPTAVNSEYCLVLTFADDTRLRDGCSGASPKIYYGYRDIRRGEQIWLKPGILRRRIVCETGAGNWIAVTDGLISVNEDNPVGDDTPSEFCNQGGVNFSSPSAVYGGNRQGKGGFRFCLDSDSPNNRLVRIFLYGHIIGESPLHVNVVTFARAGEK</sequence>
<name>K9YPI2_CYASC</name>
<accession>K9YPI2</accession>
<reference evidence="3" key="1">
    <citation type="journal article" date="2013" name="Proc. Natl. Acad. Sci. U.S.A.">
        <title>Improving the coverage of the cyanobacterial phylum using diversity-driven genome sequencing.</title>
        <authorList>
            <person name="Shih P.M."/>
            <person name="Wu D."/>
            <person name="Latifi A."/>
            <person name="Axen S.D."/>
            <person name="Fewer D.P."/>
            <person name="Talla E."/>
            <person name="Calteau A."/>
            <person name="Cai F."/>
            <person name="Tandeau de Marsac N."/>
            <person name="Rippka R."/>
            <person name="Herdman M."/>
            <person name="Sivonen K."/>
            <person name="Coursin T."/>
            <person name="Laurent T."/>
            <person name="Goodwin L."/>
            <person name="Nolan M."/>
            <person name="Davenport K.W."/>
            <person name="Han C.S."/>
            <person name="Rubin E.M."/>
            <person name="Eisen J.A."/>
            <person name="Woyke T."/>
            <person name="Gugger M."/>
            <person name="Kerfeld C.A."/>
        </authorList>
    </citation>
    <scope>NUCLEOTIDE SEQUENCE [LARGE SCALE GENOMIC DNA]</scope>
    <source>
        <strain evidence="3">ATCC 29140 / PCC 7202</strain>
    </source>
</reference>
<evidence type="ECO:0000313" key="2">
    <source>
        <dbReference type="EMBL" id="AFZ48774.1"/>
    </source>
</evidence>
<dbReference type="Proteomes" id="UP000010483">
    <property type="component" value="Chromosome"/>
</dbReference>
<keyword evidence="3" id="KW-1185">Reference proteome</keyword>
<evidence type="ECO:0000313" key="3">
    <source>
        <dbReference type="Proteomes" id="UP000010483"/>
    </source>
</evidence>
<evidence type="ECO:0000256" key="1">
    <source>
        <dbReference type="SAM" id="Phobius"/>
    </source>
</evidence>
<dbReference type="EMBL" id="CP003940">
    <property type="protein sequence ID" value="AFZ48774.1"/>
    <property type="molecule type" value="Genomic_DNA"/>
</dbReference>
<feature type="transmembrane region" description="Helical" evidence="1">
    <location>
        <begin position="31"/>
        <end position="53"/>
    </location>
</feature>
<proteinExistence type="predicted"/>